<dbReference type="PANTHER" id="PTHR46890:SF48">
    <property type="entry name" value="RNA-DIRECTED DNA POLYMERASE"/>
    <property type="match status" value="1"/>
</dbReference>
<dbReference type="InterPro" id="IPR000477">
    <property type="entry name" value="RT_dom"/>
</dbReference>
<keyword evidence="2" id="KW-1185">Reference proteome</keyword>
<evidence type="ECO:0000313" key="3">
    <source>
        <dbReference type="RefSeq" id="XP_040953660.1"/>
    </source>
</evidence>
<feature type="domain" description="Reverse transcriptase" evidence="1">
    <location>
        <begin position="2"/>
        <end position="182"/>
    </location>
</feature>
<organism evidence="2 3">
    <name type="scientific">Gossypium hirsutum</name>
    <name type="common">Upland cotton</name>
    <name type="synonym">Gossypium mexicanum</name>
    <dbReference type="NCBI Taxonomy" id="3635"/>
    <lineage>
        <taxon>Eukaryota</taxon>
        <taxon>Viridiplantae</taxon>
        <taxon>Streptophyta</taxon>
        <taxon>Embryophyta</taxon>
        <taxon>Tracheophyta</taxon>
        <taxon>Spermatophyta</taxon>
        <taxon>Magnoliopsida</taxon>
        <taxon>eudicotyledons</taxon>
        <taxon>Gunneridae</taxon>
        <taxon>Pentapetalae</taxon>
        <taxon>rosids</taxon>
        <taxon>malvids</taxon>
        <taxon>Malvales</taxon>
        <taxon>Malvaceae</taxon>
        <taxon>Malvoideae</taxon>
        <taxon>Gossypium</taxon>
    </lineage>
</organism>
<dbReference type="Proteomes" id="UP000818029">
    <property type="component" value="Chromosome D07"/>
</dbReference>
<reference evidence="2" key="1">
    <citation type="journal article" date="2020" name="Nat. Genet.">
        <title>Genomic diversifications of five Gossypium allopolyploid species and their impact on cotton improvement.</title>
        <authorList>
            <person name="Chen Z.J."/>
            <person name="Sreedasyam A."/>
            <person name="Ando A."/>
            <person name="Song Q."/>
            <person name="De Santiago L.M."/>
            <person name="Hulse-Kemp A.M."/>
            <person name="Ding M."/>
            <person name="Ye W."/>
            <person name="Kirkbride R.C."/>
            <person name="Jenkins J."/>
            <person name="Plott C."/>
            <person name="Lovell J."/>
            <person name="Lin Y.M."/>
            <person name="Vaughn R."/>
            <person name="Liu B."/>
            <person name="Simpson S."/>
            <person name="Scheffler B.E."/>
            <person name="Wen L."/>
            <person name="Saski C.A."/>
            <person name="Grover C.E."/>
            <person name="Hu G."/>
            <person name="Conover J.L."/>
            <person name="Carlson J.W."/>
            <person name="Shu S."/>
            <person name="Boston L.B."/>
            <person name="Williams M."/>
            <person name="Peterson D.G."/>
            <person name="McGee K."/>
            <person name="Jones D.C."/>
            <person name="Wendel J.F."/>
            <person name="Stelly D.M."/>
            <person name="Grimwood J."/>
            <person name="Schmutz J."/>
        </authorList>
    </citation>
    <scope>NUCLEOTIDE SEQUENCE [LARGE SCALE GENOMIC DNA]</scope>
    <source>
        <strain evidence="2">cv. TM-1</strain>
    </source>
</reference>
<name>A0ABM3AFN5_GOSHI</name>
<accession>A0ABM3AFN5</accession>
<reference evidence="3" key="2">
    <citation type="submission" date="2025-08" db="UniProtKB">
        <authorList>
            <consortium name="RefSeq"/>
        </authorList>
    </citation>
    <scope>IDENTIFICATION</scope>
</reference>
<dbReference type="PANTHER" id="PTHR46890">
    <property type="entry name" value="NON-LTR RETROLELEMENT REVERSE TRANSCRIPTASE-LIKE PROTEIN-RELATED"/>
    <property type="match status" value="1"/>
</dbReference>
<dbReference type="GeneID" id="121219477"/>
<sequence>MAKAIANRFRGVIDKCIDSAQSTILPGRLISDNIPDNILLAYELLHTLKQRRMGKNGYIVVKLDTSKAYDRVEWRFIKEVILRIGFEQNCVASIMNCMSTVSYQVVVNGGIGRIFRPTRGLRQVDSLSPFLFLICAEGLYSLMRLNAREGLLKRVKASRTGPQVTHLLFADDCILFGEATRKAKIRSRKKNIQPPIYWEFKVQMSQKDTWGWRLFNNPNSLLARVLKAKYYPRSSFLNSQLGNLPSLTWRSIWAAKRLLLNGLTWRVGRGDSISIWNDRWIPGMEPEMWQNRRENGELVMVSDLIDNINK</sequence>
<dbReference type="RefSeq" id="XP_040953660.1">
    <property type="nucleotide sequence ID" value="XM_041097726.1"/>
</dbReference>
<dbReference type="InterPro" id="IPR052343">
    <property type="entry name" value="Retrotransposon-Effector_Assoc"/>
</dbReference>
<dbReference type="Pfam" id="PF00078">
    <property type="entry name" value="RVT_1"/>
    <property type="match status" value="1"/>
</dbReference>
<evidence type="ECO:0000259" key="1">
    <source>
        <dbReference type="Pfam" id="PF00078"/>
    </source>
</evidence>
<gene>
    <name evidence="3" type="primary">LOC121219477</name>
</gene>
<evidence type="ECO:0000313" key="2">
    <source>
        <dbReference type="Proteomes" id="UP000818029"/>
    </source>
</evidence>
<protein>
    <recommendedName>
        <fullName evidence="1">Reverse transcriptase domain-containing protein</fullName>
    </recommendedName>
</protein>
<proteinExistence type="predicted"/>